<keyword evidence="3" id="KW-1185">Reference proteome</keyword>
<dbReference type="EMBL" id="VCDN01000019">
    <property type="protein sequence ID" value="MDX7986908.1"/>
    <property type="molecule type" value="Genomic_DNA"/>
</dbReference>
<proteinExistence type="predicted"/>
<gene>
    <name evidence="2" type="ORF">FE392_06120</name>
</gene>
<sequence>MSIIKRFIASSFLLLAMASYCYANIGIEDLSIQEQEDLEKFLLVKKGNNKPRAIDLTIPEHERGYIALLRLHGITKASDPEWFKEIELLKQEQKAAHKNGNSIEIPDNKDTPSSYHSWPAFHYEHDRTKVTASISGTQYYPDYNYAATVFATLMVYAKLDNGKKKQIASGYKKVSGKDVRYFEVNTDVLYGRNKAKECEIYNNISKYKIYAVTTGIYSPPSGNRYLVLINTNDTGLVDTDNDKEFPETLENIAPVKKDGDKNKAIVVCLNKTYVDGKHPAQCDYVPVYNKPAQAKHVLLPVVGSATFKELVLAQNGKPEAGLVPPHDVSLTLFSLDTGGVCQIHSDEFMRHVIIDRTGKKLSWDFSGKTAYADFGQACWKENNTFMLELQGFIVTNETGSEDSGEPEADAKKNYVRFHFTGRDNFNLPGLQNTYQPIIIQ</sequence>
<name>A0ABU4S7Z5_9GAMM</name>
<dbReference type="RefSeq" id="WP_319929341.1">
    <property type="nucleotide sequence ID" value="NZ_VCDN01000019.1"/>
</dbReference>
<organism evidence="2 3">
    <name type="scientific">Xenorhabdus santafensis</name>
    <dbReference type="NCBI Taxonomy" id="2582833"/>
    <lineage>
        <taxon>Bacteria</taxon>
        <taxon>Pseudomonadati</taxon>
        <taxon>Pseudomonadota</taxon>
        <taxon>Gammaproteobacteria</taxon>
        <taxon>Enterobacterales</taxon>
        <taxon>Morganellaceae</taxon>
        <taxon>Xenorhabdus</taxon>
    </lineage>
</organism>
<evidence type="ECO:0000313" key="2">
    <source>
        <dbReference type="EMBL" id="MDX7986908.1"/>
    </source>
</evidence>
<evidence type="ECO:0000313" key="3">
    <source>
        <dbReference type="Proteomes" id="UP001271890"/>
    </source>
</evidence>
<feature type="chain" id="PRO_5045961557" evidence="1">
    <location>
        <begin position="24"/>
        <end position="440"/>
    </location>
</feature>
<feature type="signal peptide" evidence="1">
    <location>
        <begin position="1"/>
        <end position="23"/>
    </location>
</feature>
<keyword evidence="1" id="KW-0732">Signal</keyword>
<reference evidence="3" key="1">
    <citation type="journal article" date="2024" name="Toxins">
        <title>Genome Sequence Analysis of Native Xenorhabdus Strains Isolated from Entomopathogenic Nematodes in Argentina.</title>
        <authorList>
            <person name="Palma L."/>
            <person name="Frizzo L."/>
            <person name="Kaiser S."/>
            <person name="Berry C."/>
            <person name="Caballero P."/>
            <person name="Bode H.B."/>
            <person name="Del Valle E.E."/>
        </authorList>
    </citation>
    <scope>NUCLEOTIDE SEQUENCE [LARGE SCALE GENOMIC DNA]</scope>
    <source>
        <strain evidence="3">12</strain>
    </source>
</reference>
<accession>A0ABU4S7Z5</accession>
<dbReference type="Proteomes" id="UP001271890">
    <property type="component" value="Unassembled WGS sequence"/>
</dbReference>
<comment type="caution">
    <text evidence="2">The sequence shown here is derived from an EMBL/GenBank/DDBJ whole genome shotgun (WGS) entry which is preliminary data.</text>
</comment>
<evidence type="ECO:0000256" key="1">
    <source>
        <dbReference type="SAM" id="SignalP"/>
    </source>
</evidence>
<protein>
    <submittedName>
        <fullName evidence="2">Uncharacterized protein</fullName>
    </submittedName>
</protein>